<dbReference type="Gene3D" id="3.40.50.2300">
    <property type="match status" value="1"/>
</dbReference>
<dbReference type="Gene3D" id="3.30.420.10">
    <property type="entry name" value="Ribonuclease H-like superfamily/Ribonuclease H"/>
    <property type="match status" value="1"/>
</dbReference>
<dbReference type="InterPro" id="IPR003165">
    <property type="entry name" value="Piwi"/>
</dbReference>
<dbReference type="Pfam" id="PF08699">
    <property type="entry name" value="ArgoL1"/>
    <property type="match status" value="1"/>
</dbReference>
<dbReference type="PANTHER" id="PTHR22891">
    <property type="entry name" value="EUKARYOTIC TRANSLATION INITIATION FACTOR 2C"/>
    <property type="match status" value="1"/>
</dbReference>
<dbReference type="VEuPathDB" id="FungiDB:I302_03763"/>
<dbReference type="GO" id="GO:0003723">
    <property type="term" value="F:RNA binding"/>
    <property type="evidence" value="ECO:0007669"/>
    <property type="project" value="InterPro"/>
</dbReference>
<dbReference type="InterPro" id="IPR014811">
    <property type="entry name" value="ArgoL1"/>
</dbReference>
<dbReference type="CDD" id="cd04657">
    <property type="entry name" value="Piwi_ago-like"/>
    <property type="match status" value="1"/>
</dbReference>
<dbReference type="SMART" id="SM01163">
    <property type="entry name" value="DUF1785"/>
    <property type="match status" value="1"/>
</dbReference>
<dbReference type="EMBL" id="KI894020">
    <property type="protein sequence ID" value="OCF26086.1"/>
    <property type="molecule type" value="Genomic_DNA"/>
</dbReference>
<protein>
    <submittedName>
        <fullName evidence="4">Argonaute</fullName>
    </submittedName>
</protein>
<dbReference type="SMART" id="SM00950">
    <property type="entry name" value="Piwi"/>
    <property type="match status" value="1"/>
</dbReference>
<evidence type="ECO:0000259" key="3">
    <source>
        <dbReference type="PROSITE" id="PS50822"/>
    </source>
</evidence>
<evidence type="ECO:0000313" key="4">
    <source>
        <dbReference type="EMBL" id="OCF26086.1"/>
    </source>
</evidence>
<feature type="region of interest" description="Disordered" evidence="1">
    <location>
        <begin position="276"/>
        <end position="313"/>
    </location>
</feature>
<dbReference type="OrthoDB" id="10252740at2759"/>
<dbReference type="InterPro" id="IPR036397">
    <property type="entry name" value="RNaseH_sf"/>
</dbReference>
<reference evidence="4" key="2">
    <citation type="submission" date="2014-01" db="EMBL/GenBank/DDBJ databases">
        <title>Evolution of pathogenesis and genome organization in the Tremellales.</title>
        <authorList>
            <person name="Cuomo C."/>
            <person name="Litvintseva A."/>
            <person name="Heitman J."/>
            <person name="Chen Y."/>
            <person name="Sun S."/>
            <person name="Springer D."/>
            <person name="Dromer F."/>
            <person name="Young S."/>
            <person name="Zeng Q."/>
            <person name="Chapman S."/>
            <person name="Gujja S."/>
            <person name="Saif S."/>
            <person name="Birren B."/>
        </authorList>
    </citation>
    <scope>NUCLEOTIDE SEQUENCE</scope>
    <source>
        <strain evidence="4">CBS 10118</strain>
    </source>
</reference>
<organism evidence="4">
    <name type="scientific">Kwoniella bestiolae CBS 10118</name>
    <dbReference type="NCBI Taxonomy" id="1296100"/>
    <lineage>
        <taxon>Eukaryota</taxon>
        <taxon>Fungi</taxon>
        <taxon>Dikarya</taxon>
        <taxon>Basidiomycota</taxon>
        <taxon>Agaricomycotina</taxon>
        <taxon>Tremellomycetes</taxon>
        <taxon>Tremellales</taxon>
        <taxon>Cryptococcaceae</taxon>
        <taxon>Kwoniella</taxon>
    </lineage>
</organism>
<evidence type="ECO:0000256" key="1">
    <source>
        <dbReference type="SAM" id="MobiDB-lite"/>
    </source>
</evidence>
<evidence type="ECO:0000259" key="2">
    <source>
        <dbReference type="PROSITE" id="PS50821"/>
    </source>
</evidence>
<dbReference type="Pfam" id="PF16487">
    <property type="entry name" value="ArgoMid"/>
    <property type="match status" value="1"/>
</dbReference>
<dbReference type="InterPro" id="IPR036085">
    <property type="entry name" value="PAZ_dom_sf"/>
</dbReference>
<dbReference type="Gene3D" id="2.170.260.10">
    <property type="entry name" value="paz domain"/>
    <property type="match status" value="1"/>
</dbReference>
<feature type="compositionally biased region" description="Gly residues" evidence="1">
    <location>
        <begin position="295"/>
        <end position="307"/>
    </location>
</feature>
<feature type="domain" description="PAZ" evidence="2">
    <location>
        <begin position="309"/>
        <end position="409"/>
    </location>
</feature>
<dbReference type="Pfam" id="PF02171">
    <property type="entry name" value="Piwi"/>
    <property type="match status" value="1"/>
</dbReference>
<reference evidence="4" key="1">
    <citation type="submission" date="2013-07" db="EMBL/GenBank/DDBJ databases">
        <title>The Genome Sequence of Cryptococcus bestiolae CBS10118.</title>
        <authorList>
            <consortium name="The Broad Institute Genome Sequencing Platform"/>
            <person name="Cuomo C."/>
            <person name="Litvintseva A."/>
            <person name="Chen Y."/>
            <person name="Heitman J."/>
            <person name="Sun S."/>
            <person name="Springer D."/>
            <person name="Dromer F."/>
            <person name="Young S.K."/>
            <person name="Zeng Q."/>
            <person name="Gargeya S."/>
            <person name="Fitzgerald M."/>
            <person name="Abouelleil A."/>
            <person name="Alvarado L."/>
            <person name="Berlin A.M."/>
            <person name="Chapman S.B."/>
            <person name="Dewar J."/>
            <person name="Goldberg J."/>
            <person name="Griggs A."/>
            <person name="Gujja S."/>
            <person name="Hansen M."/>
            <person name="Howarth C."/>
            <person name="Imamovic A."/>
            <person name="Larimer J."/>
            <person name="McCowan C."/>
            <person name="Murphy C."/>
            <person name="Pearson M."/>
            <person name="Priest M."/>
            <person name="Roberts A."/>
            <person name="Saif S."/>
            <person name="Shea T."/>
            <person name="Sykes S."/>
            <person name="Wortman J."/>
            <person name="Nusbaum C."/>
            <person name="Birren B."/>
        </authorList>
    </citation>
    <scope>NUCLEOTIDE SEQUENCE [LARGE SCALE GENOMIC DNA]</scope>
    <source>
        <strain evidence="4">CBS 10118</strain>
    </source>
</reference>
<dbReference type="PROSITE" id="PS50822">
    <property type="entry name" value="PIWI"/>
    <property type="match status" value="1"/>
</dbReference>
<dbReference type="SUPFAM" id="SSF101690">
    <property type="entry name" value="PAZ domain"/>
    <property type="match status" value="1"/>
</dbReference>
<dbReference type="PROSITE" id="PS50821">
    <property type="entry name" value="PAZ"/>
    <property type="match status" value="1"/>
</dbReference>
<dbReference type="InterPro" id="IPR032474">
    <property type="entry name" value="Argonaute_N"/>
</dbReference>
<dbReference type="STRING" id="1296100.A0A1B9G4Z1"/>
<dbReference type="InterPro" id="IPR012337">
    <property type="entry name" value="RNaseH-like_sf"/>
</dbReference>
<dbReference type="InterPro" id="IPR032473">
    <property type="entry name" value="Argonaute_Mid_dom"/>
</dbReference>
<dbReference type="InterPro" id="IPR045246">
    <property type="entry name" value="Piwi_ago-like"/>
</dbReference>
<sequence>MATPKSKPTATPGDLISGMENLAISTRGQQETLDGCPPRPGYGTAGRAINVDANMYLTRFKAEGAIVNHYDIDINPIVKVANQKRPRALLQQVWDQMVQEAKGPLKKALDAAAFDQQKSFYTPDDIPMQSDRYEVTVALKEDGQDPKSDSRRFKAVIQLAQRVDLQTIVDYCHGSRQSEQAREKMLVAIQAMNVLFRQDAAKKYTMSGAAGRRFFSEEGGYPLSNGGILYRGFQQSFRWTSDNFPALQIDTAYSAFIEPGMLPEVCAKLLGMGGGGGGGGRGGRGGRGFDRGGRGGRGGPPQGGGGHVPSIQDLNPSQIRKLNDYLKMAKFRVTHRNTDRVFSIDKISSQPAETTKFTLSGRDGRPDRSISVVQYYKEMYNKQVTKPRLPCVVYGKKNYIPLEFVKLEPFNKIAMIKLTSDQTAEIRLGLTTLHIIRHAAKPPPERQSTIQGWRMKLDYSNLPKIKAWGVEVNKNMMTVPARVLNPPNVLYGNNKSLRANFGGWNLKQVQFTKPGKPLKSWSVVSFDDRCNVQDMQKFITYFVGVLNQYGCKVDNKQPDCLMANPHGKTEFGGIKPGLQEAARAAYMKTKLNPQLILVIMPRKETGMYKAIKAVAAEGLLKPVVTQCLQSAKIKSDRGIDQYCGNVAMKMHAKLGGITHVVAHGIEKNTMMVGADVTHPPPKDGLLSPSIAVSIAAINGDNHKFTPAIRQQEGRVEIIADLENMMYDHIVNFEKNTKSKPEKILFFRDGVSEGQYAHCVQFEVAAIKRAAARFGKYMPKITFVICAKRHAMRFFAQADQDKDRTGNLPPGTIVDKQVTSPMVHDFYLQAHAGLQGTARPTHYVVVADENKYTADKLQKLVNDLCYTFARATRSVSLVPVAYYADIVAEKVRDWVYTEDTTTEAASTAPSSGSGGRRETMTFDPLRIKKRIEADAEFNNVGWYM</sequence>
<proteinExistence type="predicted"/>
<dbReference type="AlphaFoldDB" id="A0A1B9G4Z1"/>
<dbReference type="Pfam" id="PF16488">
    <property type="entry name" value="ArgoL2"/>
    <property type="match status" value="1"/>
</dbReference>
<feature type="compositionally biased region" description="Gly residues" evidence="1">
    <location>
        <begin position="276"/>
        <end position="286"/>
    </location>
</feature>
<dbReference type="SUPFAM" id="SSF53098">
    <property type="entry name" value="Ribonuclease H-like"/>
    <property type="match status" value="1"/>
</dbReference>
<gene>
    <name evidence="4" type="ORF">I302_03763</name>
</gene>
<dbReference type="Pfam" id="PF02170">
    <property type="entry name" value="PAZ"/>
    <property type="match status" value="1"/>
</dbReference>
<dbReference type="CDD" id="cd02846">
    <property type="entry name" value="PAZ_argonaute_like"/>
    <property type="match status" value="1"/>
</dbReference>
<name>A0A1B9G4Z1_9TREE</name>
<feature type="domain" description="Piwi" evidence="3">
    <location>
        <begin position="595"/>
        <end position="895"/>
    </location>
</feature>
<dbReference type="InterPro" id="IPR003100">
    <property type="entry name" value="PAZ_dom"/>
</dbReference>
<accession>A0A1B9G4Z1</accession>
<dbReference type="Pfam" id="PF16486">
    <property type="entry name" value="ArgoN"/>
    <property type="match status" value="1"/>
</dbReference>
<dbReference type="InterPro" id="IPR032472">
    <property type="entry name" value="ArgoL2"/>
</dbReference>